<dbReference type="Proteomes" id="UP000198345">
    <property type="component" value="Unassembled WGS sequence"/>
</dbReference>
<keyword evidence="3" id="KW-1185">Reference proteome</keyword>
<feature type="chain" id="PRO_5013279790" description="DUF4595 domain-containing protein" evidence="1">
    <location>
        <begin position="25"/>
        <end position="289"/>
    </location>
</feature>
<dbReference type="OrthoDB" id="1376969at2"/>
<dbReference type="EMBL" id="MUGW01000083">
    <property type="protein sequence ID" value="OXA83395.1"/>
    <property type="molecule type" value="Genomic_DNA"/>
</dbReference>
<evidence type="ECO:0000313" key="2">
    <source>
        <dbReference type="EMBL" id="OXA83395.1"/>
    </source>
</evidence>
<comment type="caution">
    <text evidence="2">The sequence shown here is derived from an EMBL/GenBank/DDBJ whole genome shotgun (WGS) entry which is preliminary data.</text>
</comment>
<dbReference type="PROSITE" id="PS51257">
    <property type="entry name" value="PROKAR_LIPOPROTEIN"/>
    <property type="match status" value="1"/>
</dbReference>
<accession>A0A226GNA1</accession>
<sequence>MKKIYFLTALLIFFASCSSDNDLAVEEPIVIEKPVVSEPLPVDPIPVPVIPVDTTTVPLTVLYIDALSDIDNKYLDTNNYDGNKILSVKSNSNKTLFTYEGNRIVKQVRFYKDKSGIEVKSTEVEYTYENGKLKTRLLKQGFSNSYPDGSYIRKTIYSHTSDNLISFVEYSIDSDFKFETKVSEGHLIYKNGNLIEEKMITNSATTIRKYEYDSKNNPFKNIRGFNLLLNEISSFGKNNVTKVSLDSTEYSAPVTYLSTFIYNENDYPVKYTSFAKDGKTIEYEMEFTY</sequence>
<reference evidence="2 3" key="1">
    <citation type="submission" date="2016-11" db="EMBL/GenBank/DDBJ databases">
        <title>Whole genomes of Flavobacteriaceae.</title>
        <authorList>
            <person name="Stine C."/>
            <person name="Li C."/>
            <person name="Tadesse D."/>
        </authorList>
    </citation>
    <scope>NUCLEOTIDE SEQUENCE [LARGE SCALE GENOMIC DNA]</scope>
    <source>
        <strain evidence="2 3">DSM 18292</strain>
    </source>
</reference>
<evidence type="ECO:0008006" key="4">
    <source>
        <dbReference type="Google" id="ProtNLM"/>
    </source>
</evidence>
<evidence type="ECO:0000313" key="3">
    <source>
        <dbReference type="Proteomes" id="UP000198345"/>
    </source>
</evidence>
<name>A0A226GNA1_9FLAO</name>
<dbReference type="AlphaFoldDB" id="A0A226GNA1"/>
<dbReference type="RefSeq" id="WP_089052054.1">
    <property type="nucleotide sequence ID" value="NZ_FXTV01000014.1"/>
</dbReference>
<feature type="signal peptide" evidence="1">
    <location>
        <begin position="1"/>
        <end position="24"/>
    </location>
</feature>
<proteinExistence type="predicted"/>
<evidence type="ECO:0000256" key="1">
    <source>
        <dbReference type="SAM" id="SignalP"/>
    </source>
</evidence>
<protein>
    <recommendedName>
        <fullName evidence="4">DUF4595 domain-containing protein</fullName>
    </recommendedName>
</protein>
<keyword evidence="1" id="KW-0732">Signal</keyword>
<organism evidence="2 3">
    <name type="scientific">Flavobacterium hercynium</name>
    <dbReference type="NCBI Taxonomy" id="387094"/>
    <lineage>
        <taxon>Bacteria</taxon>
        <taxon>Pseudomonadati</taxon>
        <taxon>Bacteroidota</taxon>
        <taxon>Flavobacteriia</taxon>
        <taxon>Flavobacteriales</taxon>
        <taxon>Flavobacteriaceae</taxon>
        <taxon>Flavobacterium</taxon>
    </lineage>
</organism>
<gene>
    <name evidence="2" type="ORF">B0A66_22350</name>
</gene>